<dbReference type="EMBL" id="LPEQ01000090">
    <property type="protein sequence ID" value="KVV45105.1"/>
    <property type="molecule type" value="Genomic_DNA"/>
</dbReference>
<accession>A0A125BP35</accession>
<gene>
    <name evidence="2" type="ORF">WT27_07685</name>
</gene>
<evidence type="ECO:0000313" key="3">
    <source>
        <dbReference type="Proteomes" id="UP000062317"/>
    </source>
</evidence>
<dbReference type="Proteomes" id="UP000062317">
    <property type="component" value="Unassembled WGS sequence"/>
</dbReference>
<comment type="caution">
    <text evidence="2">The sequence shown here is derived from an EMBL/GenBank/DDBJ whole genome shotgun (WGS) entry which is preliminary data.</text>
</comment>
<keyword evidence="3" id="KW-1185">Reference proteome</keyword>
<sequence length="66" mass="7978">MPDLMYRKPATRKPGGFFRIRARPPASIVEIHGERAPQTFRARNAKQETATEARHRHRHRHRRRRR</sequence>
<feature type="region of interest" description="Disordered" evidence="1">
    <location>
        <begin position="1"/>
        <end position="66"/>
    </location>
</feature>
<protein>
    <submittedName>
        <fullName evidence="2">Uncharacterized protein</fullName>
    </submittedName>
</protein>
<evidence type="ECO:0000256" key="1">
    <source>
        <dbReference type="SAM" id="MobiDB-lite"/>
    </source>
</evidence>
<feature type="compositionally biased region" description="Basic residues" evidence="1">
    <location>
        <begin position="54"/>
        <end position="66"/>
    </location>
</feature>
<reference evidence="2 3" key="1">
    <citation type="submission" date="2015-11" db="EMBL/GenBank/DDBJ databases">
        <title>Expanding the genomic diversity of Burkholderia species for the development of highly accurate diagnostics.</title>
        <authorList>
            <person name="Sahl J."/>
            <person name="Keim P."/>
            <person name="Wagner D."/>
        </authorList>
    </citation>
    <scope>NUCLEOTIDE SEQUENCE [LARGE SCALE GENOMIC DNA]</scope>
    <source>
        <strain evidence="2 3">MSMB1301WGS</strain>
    </source>
</reference>
<dbReference type="AlphaFoldDB" id="A0A125BP35"/>
<proteinExistence type="predicted"/>
<name>A0A125BP35_9BURK</name>
<evidence type="ECO:0000313" key="2">
    <source>
        <dbReference type="EMBL" id="KVV45105.1"/>
    </source>
</evidence>
<organism evidence="2 3">
    <name type="scientific">Burkholderia territorii</name>
    <dbReference type="NCBI Taxonomy" id="1503055"/>
    <lineage>
        <taxon>Bacteria</taxon>
        <taxon>Pseudomonadati</taxon>
        <taxon>Pseudomonadota</taxon>
        <taxon>Betaproteobacteria</taxon>
        <taxon>Burkholderiales</taxon>
        <taxon>Burkholderiaceae</taxon>
        <taxon>Burkholderia</taxon>
        <taxon>Burkholderia cepacia complex</taxon>
    </lineage>
</organism>